<accession>A0AAE6BQZ2</accession>
<sequence>MGSKKKKLEKRSASLESQSIPVSAENFMEFFGVGGMGGSLPSVTIESALKVPAVQAAVLFLSRTLASLPLHVYRKAETGPVRHGGKLAAVIEENPNDEMDTSKLRRYFWEQVFTGGRGLAWIERKGASLEAIWPIDPGSCSVVRRGGKLFYKFDGKEYPAADVIDIPFMLKRNMVNHRGPIAMAEKAIQLALAMNDYASNFFAGGGVPPLALEGPLPANADAMKRARSDVKRAVEAARDDHLPLVQLPSGYKLTQVGYDPAKGQMTEARLYQVQEIARAWQIPPNFLQDLSRATFSNVEQNDLHLVKHIVSQWAIAFEGELNLKLFGRFSTRRYVRHNLDGLMRGDYLSRLRALAAGVNAALLTPNEAREIEGRPKNPDPAADRLHIQSGTVPIGTNNAGVGHNGGPPLDDDTNENQVDDDRQD</sequence>
<dbReference type="RefSeq" id="WP_137086714.1">
    <property type="nucleotide sequence ID" value="NZ_CP039908.1"/>
</dbReference>
<protein>
    <submittedName>
        <fullName evidence="2">Phage portal protein</fullName>
    </submittedName>
</protein>
<evidence type="ECO:0000313" key="2">
    <source>
        <dbReference type="EMBL" id="QCM02040.1"/>
    </source>
</evidence>
<proteinExistence type="predicted"/>
<dbReference type="Gene3D" id="3.30.1120.70">
    <property type="match status" value="1"/>
</dbReference>
<dbReference type="InterPro" id="IPR006427">
    <property type="entry name" value="Portal_HK97"/>
</dbReference>
<gene>
    <name evidence="2" type="ORF">CFBP6624_17645</name>
</gene>
<feature type="compositionally biased region" description="Polar residues" evidence="1">
    <location>
        <begin position="388"/>
        <end position="399"/>
    </location>
</feature>
<dbReference type="Pfam" id="PF04860">
    <property type="entry name" value="Phage_portal"/>
    <property type="match status" value="1"/>
</dbReference>
<dbReference type="AlphaFoldDB" id="A0AAE6BQZ2"/>
<feature type="compositionally biased region" description="Acidic residues" evidence="1">
    <location>
        <begin position="409"/>
        <end position="424"/>
    </location>
</feature>
<dbReference type="InterPro" id="IPR006944">
    <property type="entry name" value="Phage/GTA_portal"/>
</dbReference>
<feature type="compositionally biased region" description="Basic and acidic residues" evidence="1">
    <location>
        <begin position="369"/>
        <end position="386"/>
    </location>
</feature>
<evidence type="ECO:0000256" key="1">
    <source>
        <dbReference type="SAM" id="MobiDB-lite"/>
    </source>
</evidence>
<dbReference type="EMBL" id="CP039908">
    <property type="protein sequence ID" value="QCM02040.1"/>
    <property type="molecule type" value="Genomic_DNA"/>
</dbReference>
<feature type="region of interest" description="Disordered" evidence="1">
    <location>
        <begin position="369"/>
        <end position="424"/>
    </location>
</feature>
<dbReference type="Proteomes" id="UP000298646">
    <property type="component" value="Chromosome linear"/>
</dbReference>
<dbReference type="Gene3D" id="1.20.1270.210">
    <property type="match status" value="1"/>
</dbReference>
<organism evidence="2 3">
    <name type="scientific">Agrobacterium tumefaciens</name>
    <dbReference type="NCBI Taxonomy" id="358"/>
    <lineage>
        <taxon>Bacteria</taxon>
        <taxon>Pseudomonadati</taxon>
        <taxon>Pseudomonadota</taxon>
        <taxon>Alphaproteobacteria</taxon>
        <taxon>Hyphomicrobiales</taxon>
        <taxon>Rhizobiaceae</taxon>
        <taxon>Rhizobium/Agrobacterium group</taxon>
        <taxon>Agrobacterium</taxon>
        <taxon>Agrobacterium tumefaciens complex</taxon>
    </lineage>
</organism>
<reference evidence="2 3" key="1">
    <citation type="submission" date="2019-04" db="EMBL/GenBank/DDBJ databases">
        <title>Complete genome sequence of Agrobacterium tumefaciens CFBP6624.</title>
        <authorList>
            <person name="Haryono M."/>
            <person name="Lin Y.-C."/>
            <person name="Lai E.-M."/>
            <person name="Kuo C.-H."/>
        </authorList>
    </citation>
    <scope>NUCLEOTIDE SEQUENCE [LARGE SCALE GENOMIC DNA]</scope>
    <source>
        <strain evidence="2 3">CFBP6624</strain>
    </source>
</reference>
<dbReference type="NCBIfam" id="TIGR01537">
    <property type="entry name" value="portal_HK97"/>
    <property type="match status" value="1"/>
</dbReference>
<dbReference type="Gene3D" id="3.40.140.120">
    <property type="match status" value="1"/>
</dbReference>
<name>A0AAE6BQZ2_AGRTU</name>
<evidence type="ECO:0000313" key="3">
    <source>
        <dbReference type="Proteomes" id="UP000298646"/>
    </source>
</evidence>